<accession>A0A2W2AMH9</accession>
<dbReference type="AlphaFoldDB" id="A0A2W2AMH9"/>
<evidence type="ECO:0000313" key="3">
    <source>
        <dbReference type="Proteomes" id="UP000248745"/>
    </source>
</evidence>
<comment type="caution">
    <text evidence="2">The sequence shown here is derived from an EMBL/GenBank/DDBJ whole genome shotgun (WGS) entry which is preliminary data.</text>
</comment>
<evidence type="ECO:0000313" key="2">
    <source>
        <dbReference type="EMBL" id="PZF73520.1"/>
    </source>
</evidence>
<name>A0A2W2AMH9_9BACT</name>
<feature type="signal peptide" evidence="1">
    <location>
        <begin position="1"/>
        <end position="18"/>
    </location>
</feature>
<dbReference type="EMBL" id="QKTW01000011">
    <property type="protein sequence ID" value="PZF73520.1"/>
    <property type="molecule type" value="Genomic_DNA"/>
</dbReference>
<dbReference type="OrthoDB" id="671490at2"/>
<protein>
    <recommendedName>
        <fullName evidence="4">Lipoprotein</fullName>
    </recommendedName>
</protein>
<evidence type="ECO:0000256" key="1">
    <source>
        <dbReference type="SAM" id="SignalP"/>
    </source>
</evidence>
<keyword evidence="3" id="KW-1185">Reference proteome</keyword>
<reference evidence="2 3" key="1">
    <citation type="submission" date="2018-06" db="EMBL/GenBank/DDBJ databases">
        <title>Mucibacter soli gen. nov., sp. nov., a new member of the family Chitinophagaceae producing mucin.</title>
        <authorList>
            <person name="Kim M.-K."/>
            <person name="Park S."/>
            <person name="Kim T.-S."/>
            <person name="Joung Y."/>
            <person name="Han J.-H."/>
            <person name="Kim S.B."/>
        </authorList>
    </citation>
    <scope>NUCLEOTIDE SEQUENCE [LARGE SCALE GENOMIC DNA]</scope>
    <source>
        <strain evidence="2 3">R1-15</strain>
    </source>
</reference>
<gene>
    <name evidence="2" type="ORF">DN068_07280</name>
</gene>
<evidence type="ECO:0008006" key="4">
    <source>
        <dbReference type="Google" id="ProtNLM"/>
    </source>
</evidence>
<dbReference type="Proteomes" id="UP000248745">
    <property type="component" value="Unassembled WGS sequence"/>
</dbReference>
<feature type="chain" id="PRO_5016072667" description="Lipoprotein" evidence="1">
    <location>
        <begin position="19"/>
        <end position="194"/>
    </location>
</feature>
<dbReference type="PROSITE" id="PS51257">
    <property type="entry name" value="PROKAR_LIPOPROTEIN"/>
    <property type="match status" value="1"/>
</dbReference>
<organism evidence="2 3">
    <name type="scientific">Taibaiella soli</name>
    <dbReference type="NCBI Taxonomy" id="1649169"/>
    <lineage>
        <taxon>Bacteria</taxon>
        <taxon>Pseudomonadati</taxon>
        <taxon>Bacteroidota</taxon>
        <taxon>Chitinophagia</taxon>
        <taxon>Chitinophagales</taxon>
        <taxon>Chitinophagaceae</taxon>
        <taxon>Taibaiella</taxon>
    </lineage>
</organism>
<keyword evidence="1" id="KW-0732">Signal</keyword>
<dbReference type="RefSeq" id="WP_110998246.1">
    <property type="nucleotide sequence ID" value="NZ_QKTW01000011.1"/>
</dbReference>
<proteinExistence type="predicted"/>
<sequence length="194" mass="22356">MRLFQSIAILFFTVLTLASCGGEYASSTGKGLDSAGTYYSVNIFARDQWEMYYGQPYMLEKVAVLNGQKDSSLVAIENMDWGAILKIFSATDISNKKYLGQYDFSMFDNNLAASKVFYYQAKDPKLFTQVLEINVDPFNSRIRSIYIETAKHSFWNDKIQKLYYAPLKTLQIQETEKPFMGDKKELKVTYKFMV</sequence>